<dbReference type="InterPro" id="IPR052355">
    <property type="entry name" value="CENP-V-like"/>
</dbReference>
<dbReference type="Proteomes" id="UP000308508">
    <property type="component" value="Unassembled WGS sequence"/>
</dbReference>
<dbReference type="AlphaFoldDB" id="A0A5R9PEP0"/>
<dbReference type="STRING" id="1123377.GCA_000423885_01157"/>
<organism evidence="5 6">
    <name type="scientific">Thermomonas fusca</name>
    <dbReference type="NCBI Taxonomy" id="215690"/>
    <lineage>
        <taxon>Bacteria</taxon>
        <taxon>Pseudomonadati</taxon>
        <taxon>Pseudomonadota</taxon>
        <taxon>Gammaproteobacteria</taxon>
        <taxon>Lysobacterales</taxon>
        <taxon>Lysobacteraceae</taxon>
        <taxon>Thermomonas</taxon>
    </lineage>
</organism>
<keyword evidence="3" id="KW-0862">Zinc</keyword>
<name>A0A5R9PEP0_9GAMM</name>
<protein>
    <submittedName>
        <fullName evidence="5">GFA family protein</fullName>
    </submittedName>
</protein>
<keyword evidence="2" id="KW-0479">Metal-binding</keyword>
<reference evidence="5 6" key="1">
    <citation type="submission" date="2019-04" db="EMBL/GenBank/DDBJ databases">
        <authorList>
            <person name="Grouzdev D.S."/>
            <person name="Nazina T.N."/>
        </authorList>
    </citation>
    <scope>NUCLEOTIDE SEQUENCE [LARGE SCALE GENOMIC DNA]</scope>
    <source>
        <strain evidence="5 6">SHC 3-19</strain>
    </source>
</reference>
<dbReference type="EMBL" id="SROY01000002">
    <property type="protein sequence ID" value="TLX21969.1"/>
    <property type="molecule type" value="Genomic_DNA"/>
</dbReference>
<dbReference type="InterPro" id="IPR006913">
    <property type="entry name" value="CENP-V/GFA"/>
</dbReference>
<dbReference type="PANTHER" id="PTHR28620">
    <property type="entry name" value="CENTROMERE PROTEIN V"/>
    <property type="match status" value="1"/>
</dbReference>
<sequence length="117" mass="12566">MTIHQGSCHCGAIAFTVEGPIEAAIDCNCSLCRRRGGLLAFFPREALVLRTPEADMATYTFNTHAIHHHFCPTCGVAPFSEGIDPRSGEAMAAVNLRCLPDLDLSSLKVTAYDGASR</sequence>
<accession>A0A5R9PEP0</accession>
<proteinExistence type="inferred from homology"/>
<dbReference type="Gene3D" id="2.170.150.70">
    <property type="match status" value="1"/>
</dbReference>
<evidence type="ECO:0000256" key="1">
    <source>
        <dbReference type="ARBA" id="ARBA00005495"/>
    </source>
</evidence>
<comment type="similarity">
    <text evidence="1">Belongs to the Gfa family.</text>
</comment>
<evidence type="ECO:0000256" key="3">
    <source>
        <dbReference type="ARBA" id="ARBA00022833"/>
    </source>
</evidence>
<dbReference type="Pfam" id="PF04828">
    <property type="entry name" value="GFA"/>
    <property type="match status" value="1"/>
</dbReference>
<feature type="domain" description="CENP-V/GFA" evidence="4">
    <location>
        <begin position="4"/>
        <end position="113"/>
    </location>
</feature>
<evidence type="ECO:0000259" key="4">
    <source>
        <dbReference type="PROSITE" id="PS51891"/>
    </source>
</evidence>
<evidence type="ECO:0000313" key="6">
    <source>
        <dbReference type="Proteomes" id="UP000308508"/>
    </source>
</evidence>
<gene>
    <name evidence="5" type="ORF">E5S66_05410</name>
</gene>
<dbReference type="SUPFAM" id="SSF51316">
    <property type="entry name" value="Mss4-like"/>
    <property type="match status" value="1"/>
</dbReference>
<dbReference type="GO" id="GO:0016846">
    <property type="term" value="F:carbon-sulfur lyase activity"/>
    <property type="evidence" value="ECO:0007669"/>
    <property type="project" value="InterPro"/>
</dbReference>
<dbReference type="PANTHER" id="PTHR28620:SF1">
    <property type="entry name" value="CENP-V_GFA DOMAIN-CONTAINING PROTEIN"/>
    <property type="match status" value="1"/>
</dbReference>
<evidence type="ECO:0000313" key="5">
    <source>
        <dbReference type="EMBL" id="TLX21969.1"/>
    </source>
</evidence>
<comment type="caution">
    <text evidence="5">The sequence shown here is derived from an EMBL/GenBank/DDBJ whole genome shotgun (WGS) entry which is preliminary data.</text>
</comment>
<dbReference type="GO" id="GO:0046872">
    <property type="term" value="F:metal ion binding"/>
    <property type="evidence" value="ECO:0007669"/>
    <property type="project" value="UniProtKB-KW"/>
</dbReference>
<keyword evidence="6" id="KW-1185">Reference proteome</keyword>
<dbReference type="PROSITE" id="PS51891">
    <property type="entry name" value="CENP_V_GFA"/>
    <property type="match status" value="1"/>
</dbReference>
<dbReference type="RefSeq" id="WP_028838879.1">
    <property type="nucleotide sequence ID" value="NZ_SROY01000002.1"/>
</dbReference>
<dbReference type="InterPro" id="IPR011057">
    <property type="entry name" value="Mss4-like_sf"/>
</dbReference>
<evidence type="ECO:0000256" key="2">
    <source>
        <dbReference type="ARBA" id="ARBA00022723"/>
    </source>
</evidence>